<proteinExistence type="predicted"/>
<gene>
    <name evidence="1" type="ORF">Amon02_000053300</name>
</gene>
<evidence type="ECO:0000313" key="2">
    <source>
        <dbReference type="Proteomes" id="UP001165064"/>
    </source>
</evidence>
<dbReference type="EMBL" id="BSXS01000186">
    <property type="protein sequence ID" value="GME71291.1"/>
    <property type="molecule type" value="Genomic_DNA"/>
</dbReference>
<reference evidence="1" key="1">
    <citation type="submission" date="2023-04" db="EMBL/GenBank/DDBJ databases">
        <title>Ambrosiozyma monospora NBRC 10751.</title>
        <authorList>
            <person name="Ichikawa N."/>
            <person name="Sato H."/>
            <person name="Tonouchi N."/>
        </authorList>
    </citation>
    <scope>NUCLEOTIDE SEQUENCE</scope>
    <source>
        <strain evidence="1">NBRC 10751</strain>
    </source>
</reference>
<accession>A0ACB5SSN3</accession>
<keyword evidence="2" id="KW-1185">Reference proteome</keyword>
<protein>
    <submittedName>
        <fullName evidence="1">Unnamed protein product</fullName>
    </submittedName>
</protein>
<name>A0ACB5SSN3_AMBMO</name>
<sequence length="205" mass="23788">MFLKMREALGITNKPIDILTYIDHLGGEQKKQASDLVKRLEEDTMLEMEPQVGLAQFFQYITTHEPDLKFTICTRNLIKPVHHLIQHHLPGVKLSEPVITRAFDPPKPSPKPLLHISKCWGVDPKNIIMIGDSRDDMFAGLRAGCTLILMKHKDNQHLVKEIPQIDYVVEDYIQLLDVLLRGFVIKDKYIDDSRHNYKDIGYYWN</sequence>
<organism evidence="1 2">
    <name type="scientific">Ambrosiozyma monospora</name>
    <name type="common">Yeast</name>
    <name type="synonym">Endomycopsis monosporus</name>
    <dbReference type="NCBI Taxonomy" id="43982"/>
    <lineage>
        <taxon>Eukaryota</taxon>
        <taxon>Fungi</taxon>
        <taxon>Dikarya</taxon>
        <taxon>Ascomycota</taxon>
        <taxon>Saccharomycotina</taxon>
        <taxon>Pichiomycetes</taxon>
        <taxon>Pichiales</taxon>
        <taxon>Pichiaceae</taxon>
        <taxon>Ambrosiozyma</taxon>
    </lineage>
</organism>
<dbReference type="Proteomes" id="UP001165064">
    <property type="component" value="Unassembled WGS sequence"/>
</dbReference>
<comment type="caution">
    <text evidence="1">The sequence shown here is derived from an EMBL/GenBank/DDBJ whole genome shotgun (WGS) entry which is preliminary data.</text>
</comment>
<evidence type="ECO:0000313" key="1">
    <source>
        <dbReference type="EMBL" id="GME71291.1"/>
    </source>
</evidence>